<dbReference type="Gene3D" id="2.30.30.240">
    <property type="entry name" value="PRC-barrel domain"/>
    <property type="match status" value="1"/>
</dbReference>
<dbReference type="GO" id="GO:0042274">
    <property type="term" value="P:ribosomal small subunit biogenesis"/>
    <property type="evidence" value="ECO:0007669"/>
    <property type="project" value="UniProtKB-UniRule"/>
</dbReference>
<dbReference type="Pfam" id="PF01782">
    <property type="entry name" value="RimM"/>
    <property type="match status" value="1"/>
</dbReference>
<dbReference type="GO" id="GO:0006364">
    <property type="term" value="P:rRNA processing"/>
    <property type="evidence" value="ECO:0007669"/>
    <property type="project" value="UniProtKB-UniRule"/>
</dbReference>
<dbReference type="Pfam" id="PF05239">
    <property type="entry name" value="PRC"/>
    <property type="match status" value="1"/>
</dbReference>
<protein>
    <recommendedName>
        <fullName evidence="5">Ribosome maturation factor RimM</fullName>
    </recommendedName>
</protein>
<comment type="function">
    <text evidence="5">An accessory protein needed during the final step in the assembly of 30S ribosomal subunit, possibly for assembly of the head region. Essential for efficient processing of 16S rRNA. May be needed both before and after RbfA during the maturation of 16S rRNA. It has affinity for free ribosomal 30S subunits but not for 70S ribosomes.</text>
</comment>
<evidence type="ECO:0000256" key="2">
    <source>
        <dbReference type="ARBA" id="ARBA00022517"/>
    </source>
</evidence>
<accession>A0A2P8R080</accession>
<dbReference type="GO" id="GO:0043022">
    <property type="term" value="F:ribosome binding"/>
    <property type="evidence" value="ECO:0007669"/>
    <property type="project" value="InterPro"/>
</dbReference>
<dbReference type="GO" id="GO:0005737">
    <property type="term" value="C:cytoplasm"/>
    <property type="evidence" value="ECO:0007669"/>
    <property type="project" value="UniProtKB-SubCell"/>
</dbReference>
<evidence type="ECO:0000259" key="6">
    <source>
        <dbReference type="Pfam" id="PF01782"/>
    </source>
</evidence>
<comment type="similarity">
    <text evidence="5">Belongs to the RimM family.</text>
</comment>
<dbReference type="InterPro" id="IPR002676">
    <property type="entry name" value="RimM_N"/>
</dbReference>
<dbReference type="Gene3D" id="2.40.30.60">
    <property type="entry name" value="RimM"/>
    <property type="match status" value="1"/>
</dbReference>
<keyword evidence="4 5" id="KW-0143">Chaperone</keyword>
<evidence type="ECO:0000313" key="9">
    <source>
        <dbReference type="Proteomes" id="UP000240535"/>
    </source>
</evidence>
<evidence type="ECO:0000256" key="4">
    <source>
        <dbReference type="ARBA" id="ARBA00023186"/>
    </source>
</evidence>
<dbReference type="OrthoDB" id="9810331at2"/>
<feature type="domain" description="RimM N-terminal" evidence="6">
    <location>
        <begin position="7"/>
        <end position="81"/>
    </location>
</feature>
<keyword evidence="9" id="KW-1185">Reference proteome</keyword>
<name>A0A2P8R080_9BACT</name>
<sequence>MEKLLEVAVIGKTIGLKGALKLHNKSDFVSQFKKGKIFFLKDETKLEILSVNMSNLSVIFKGYEDINLAQNLVNKKLYQSIENTRKSCKLDKDEFFYFDIIGLEVYEDDHKLGRVDDILEVGGSYLFEIKTDEDFIKKEFSDIFYIPYIDNYIEKISIEDGKIYSKNAILLLENS</sequence>
<feature type="domain" description="PRC-barrel" evidence="7">
    <location>
        <begin position="93"/>
        <end position="164"/>
    </location>
</feature>
<dbReference type="PANTHER" id="PTHR33692">
    <property type="entry name" value="RIBOSOME MATURATION FACTOR RIMM"/>
    <property type="match status" value="1"/>
</dbReference>
<comment type="caution">
    <text evidence="8">The sequence shown here is derived from an EMBL/GenBank/DDBJ whole genome shotgun (WGS) entry which is preliminary data.</text>
</comment>
<dbReference type="EMBL" id="PDHH01000004">
    <property type="protein sequence ID" value="PSM51903.1"/>
    <property type="molecule type" value="Genomic_DNA"/>
</dbReference>
<comment type="subcellular location">
    <subcellularLocation>
        <location evidence="5">Cytoplasm</location>
    </subcellularLocation>
</comment>
<evidence type="ECO:0000256" key="3">
    <source>
        <dbReference type="ARBA" id="ARBA00022552"/>
    </source>
</evidence>
<evidence type="ECO:0000259" key="7">
    <source>
        <dbReference type="Pfam" id="PF05239"/>
    </source>
</evidence>
<comment type="domain">
    <text evidence="5">The PRC barrel domain binds ribosomal protein uS19.</text>
</comment>
<dbReference type="AlphaFoldDB" id="A0A2P8R080"/>
<gene>
    <name evidence="5 8" type="primary">rimM</name>
    <name evidence="8" type="ORF">CQ405_04880</name>
</gene>
<keyword evidence="2 5" id="KW-0690">Ribosome biogenesis</keyword>
<dbReference type="InterPro" id="IPR011961">
    <property type="entry name" value="RimM"/>
</dbReference>
<dbReference type="HAMAP" id="MF_00014">
    <property type="entry name" value="Ribosome_mat_RimM"/>
    <property type="match status" value="1"/>
</dbReference>
<dbReference type="SUPFAM" id="SSF50346">
    <property type="entry name" value="PRC-barrel domain"/>
    <property type="match status" value="1"/>
</dbReference>
<keyword evidence="1 5" id="KW-0963">Cytoplasm</keyword>
<dbReference type="Proteomes" id="UP000240535">
    <property type="component" value="Unassembled WGS sequence"/>
</dbReference>
<evidence type="ECO:0000256" key="1">
    <source>
        <dbReference type="ARBA" id="ARBA00022490"/>
    </source>
</evidence>
<dbReference type="InterPro" id="IPR027275">
    <property type="entry name" value="PRC-brl_dom"/>
</dbReference>
<dbReference type="InterPro" id="IPR036976">
    <property type="entry name" value="RimM_N_sf"/>
</dbReference>
<dbReference type="PANTHER" id="PTHR33692:SF1">
    <property type="entry name" value="RIBOSOME MATURATION FACTOR RIMM"/>
    <property type="match status" value="1"/>
</dbReference>
<comment type="subunit">
    <text evidence="5">Binds ribosomal protein uS19.</text>
</comment>
<dbReference type="NCBIfam" id="TIGR02273">
    <property type="entry name" value="16S_RimM"/>
    <property type="match status" value="1"/>
</dbReference>
<dbReference type="SUPFAM" id="SSF50447">
    <property type="entry name" value="Translation proteins"/>
    <property type="match status" value="1"/>
</dbReference>
<proteinExistence type="inferred from homology"/>
<reference evidence="9" key="1">
    <citation type="submission" date="2017-10" db="EMBL/GenBank/DDBJ databases">
        <title>Campylobacter species from seals.</title>
        <authorList>
            <person name="Gilbert M.J."/>
            <person name="Zomer A.L."/>
            <person name="Timmerman A.J."/>
            <person name="Duim B."/>
            <person name="Wagenaar J.A."/>
        </authorList>
    </citation>
    <scope>NUCLEOTIDE SEQUENCE [LARGE SCALE GENOMIC DNA]</scope>
    <source>
        <strain evidence="9">17S00004-5</strain>
    </source>
</reference>
<organism evidence="8 9">
    <name type="scientific">Campylobacter blaseri</name>
    <dbReference type="NCBI Taxonomy" id="2042961"/>
    <lineage>
        <taxon>Bacteria</taxon>
        <taxon>Pseudomonadati</taxon>
        <taxon>Campylobacterota</taxon>
        <taxon>Epsilonproteobacteria</taxon>
        <taxon>Campylobacterales</taxon>
        <taxon>Campylobacteraceae</taxon>
        <taxon>Campylobacter</taxon>
    </lineage>
</organism>
<dbReference type="RefSeq" id="WP_106871279.1">
    <property type="nucleotide sequence ID" value="NZ_CP053841.1"/>
</dbReference>
<dbReference type="GO" id="GO:0005840">
    <property type="term" value="C:ribosome"/>
    <property type="evidence" value="ECO:0007669"/>
    <property type="project" value="InterPro"/>
</dbReference>
<dbReference type="InterPro" id="IPR009000">
    <property type="entry name" value="Transl_B-barrel_sf"/>
</dbReference>
<evidence type="ECO:0000313" key="8">
    <source>
        <dbReference type="EMBL" id="PSM51903.1"/>
    </source>
</evidence>
<dbReference type="InterPro" id="IPR011033">
    <property type="entry name" value="PRC_barrel-like_sf"/>
</dbReference>
<evidence type="ECO:0000256" key="5">
    <source>
        <dbReference type="HAMAP-Rule" id="MF_00014"/>
    </source>
</evidence>
<keyword evidence="3 5" id="KW-0698">rRNA processing</keyword>